<dbReference type="Gene3D" id="3.40.50.620">
    <property type="entry name" value="HUPs"/>
    <property type="match status" value="1"/>
</dbReference>
<dbReference type="InterPro" id="IPR006016">
    <property type="entry name" value="UspA"/>
</dbReference>
<organism evidence="2 3">
    <name type="scientific">Terrimonas ginsenosidimutans</name>
    <dbReference type="NCBI Taxonomy" id="2908004"/>
    <lineage>
        <taxon>Bacteria</taxon>
        <taxon>Pseudomonadati</taxon>
        <taxon>Bacteroidota</taxon>
        <taxon>Chitinophagia</taxon>
        <taxon>Chitinophagales</taxon>
        <taxon>Chitinophagaceae</taxon>
        <taxon>Terrimonas</taxon>
    </lineage>
</organism>
<feature type="domain" description="UspA" evidence="1">
    <location>
        <begin position="1"/>
        <end position="110"/>
    </location>
</feature>
<gene>
    <name evidence="2" type="ORF">LZZ85_02730</name>
</gene>
<comment type="caution">
    <text evidence="2">The sequence shown here is derived from an EMBL/GenBank/DDBJ whole genome shotgun (WGS) entry which is preliminary data.</text>
</comment>
<dbReference type="EMBL" id="JAKLTR010000001">
    <property type="protein sequence ID" value="MCG2613171.1"/>
    <property type="molecule type" value="Genomic_DNA"/>
</dbReference>
<evidence type="ECO:0000313" key="3">
    <source>
        <dbReference type="Proteomes" id="UP001165367"/>
    </source>
</evidence>
<dbReference type="Pfam" id="PF00582">
    <property type="entry name" value="Usp"/>
    <property type="match status" value="1"/>
</dbReference>
<protein>
    <submittedName>
        <fullName evidence="2">Universal stress protein</fullName>
    </submittedName>
</protein>
<dbReference type="InterPro" id="IPR014729">
    <property type="entry name" value="Rossmann-like_a/b/a_fold"/>
</dbReference>
<evidence type="ECO:0000259" key="1">
    <source>
        <dbReference type="Pfam" id="PF00582"/>
    </source>
</evidence>
<dbReference type="SUPFAM" id="SSF52402">
    <property type="entry name" value="Adenine nucleotide alpha hydrolases-like"/>
    <property type="match status" value="1"/>
</dbReference>
<name>A0ABS9KLH2_9BACT</name>
<evidence type="ECO:0000313" key="2">
    <source>
        <dbReference type="EMBL" id="MCG2613171.1"/>
    </source>
</evidence>
<dbReference type="RefSeq" id="WP_237868396.1">
    <property type="nucleotide sequence ID" value="NZ_JAKLTR010000001.1"/>
</dbReference>
<dbReference type="Proteomes" id="UP001165367">
    <property type="component" value="Unassembled WGS sequence"/>
</dbReference>
<keyword evidence="3" id="KW-1185">Reference proteome</keyword>
<sequence length="162" mass="18071">MRNVLIPTDFSIESLNLVERAVAALDDQTANIILFHAFDMNINAPDRLGNGTRVPYAHLLTDEFRNACKRIKTSNARVVQNIHVRHLYGSTVPLFRNFIDANDIDMIVCPDHFVFNPVTSQSVNPVKLFKKSGIPVITELARRRTVVHSAAPLAEAVAVLIN</sequence>
<reference evidence="2" key="1">
    <citation type="submission" date="2022-01" db="EMBL/GenBank/DDBJ databases">
        <authorList>
            <person name="Jo J.-H."/>
            <person name="Im W.-T."/>
        </authorList>
    </citation>
    <scope>NUCLEOTIDE SEQUENCE</scope>
    <source>
        <strain evidence="2">NA20</strain>
    </source>
</reference>
<proteinExistence type="predicted"/>
<accession>A0ABS9KLH2</accession>